<feature type="compositionally biased region" description="Polar residues" evidence="1">
    <location>
        <begin position="486"/>
        <end position="508"/>
    </location>
</feature>
<dbReference type="PANTHER" id="PTHR31286">
    <property type="entry name" value="GLYCINE-RICH CELL WALL STRUCTURAL PROTEIN 1.8-LIKE"/>
    <property type="match status" value="1"/>
</dbReference>
<keyword evidence="3" id="KW-1185">Reference proteome</keyword>
<sequence length="533" mass="60277">MVTMDLFGKKEGIPPDIPSQTTNQDPTHQHTSTTTDDTGQKTHGQHTDNQNPAASDVSKHIDTESDQSSDGTNEKISENVSAGHHRSGLAGLKVSSNFDKPDKNKQTNQKDPNPNIPNPNKKISNPTETHHIQQKTQTNQHQNQQLQKTQLNIPSKPSFSAVVHSNLAADLKDKAPVDIKQGTHLGKPEVFFNAQDYFINLAQECKLTVIGKFSKGKPTMEEIRRDFVRRYHLKGPVKIAYFDHRWDVMSRIVESVGTAIAPDQATYSKTNGNVAKLKVEIDLLKPKQDQIWLGFNKLEGSEDGMWLDIEYDGVPSYCKCCLLQGHMEDQSRVKKERDDKKLNGENANKGGGTQSEEMVQDKSSNVRREVGEPSNSKDSNQWEQPKKKKRSRNKNQVDNPQVHKHNKGIVIQEPDHQHHLTRAPEVPGKGKMVDESVEHQENKTKKKVVTQKENQTKQHTQENAENNQDQMHQKVNKIKGNKGGQKDNTGNQKQQNPKYNNELDNYTRTRGGAQHQELFHDCAQDNEDSQHEN</sequence>
<accession>A0A314LDK0</accession>
<feature type="region of interest" description="Disordered" evidence="1">
    <location>
        <begin position="1"/>
        <end position="148"/>
    </location>
</feature>
<evidence type="ECO:0000256" key="1">
    <source>
        <dbReference type="SAM" id="MobiDB-lite"/>
    </source>
</evidence>
<feature type="compositionally biased region" description="Polar residues" evidence="1">
    <location>
        <begin position="354"/>
        <end position="363"/>
    </location>
</feature>
<feature type="compositionally biased region" description="Low complexity" evidence="1">
    <location>
        <begin position="134"/>
        <end position="148"/>
    </location>
</feature>
<reference evidence="2" key="1">
    <citation type="submission" date="2016-11" db="EMBL/GenBank/DDBJ databases">
        <title>The genome of Nicotiana attenuata.</title>
        <authorList>
            <person name="Xu S."/>
            <person name="Brockmoeller T."/>
            <person name="Gaquerel E."/>
            <person name="Navarro A."/>
            <person name="Kuhl H."/>
            <person name="Gase K."/>
            <person name="Ling Z."/>
            <person name="Zhou W."/>
            <person name="Kreitzer C."/>
            <person name="Stanke M."/>
            <person name="Tang H."/>
            <person name="Lyons E."/>
            <person name="Pandey P."/>
            <person name="Pandey S.P."/>
            <person name="Timmermann B."/>
            <person name="Baldwin I.T."/>
        </authorList>
    </citation>
    <scope>NUCLEOTIDE SEQUENCE [LARGE SCALE GENOMIC DNA]</scope>
    <source>
        <strain evidence="2">UT</strain>
    </source>
</reference>
<dbReference type="PANTHER" id="PTHR31286:SF177">
    <property type="entry name" value="ENDONUCLEASE_EXONUCLEASE_PHOSPHATASE"/>
    <property type="match status" value="1"/>
</dbReference>
<feature type="region of interest" description="Disordered" evidence="1">
    <location>
        <begin position="329"/>
        <end position="533"/>
    </location>
</feature>
<dbReference type="EMBL" id="MJEQ01000083">
    <property type="protein sequence ID" value="OIT39728.1"/>
    <property type="molecule type" value="Genomic_DNA"/>
</dbReference>
<feature type="compositionally biased region" description="Polar residues" evidence="1">
    <location>
        <begin position="373"/>
        <end position="383"/>
    </location>
</feature>
<dbReference type="STRING" id="49451.A0A314LDK0"/>
<feature type="compositionally biased region" description="Low complexity" evidence="1">
    <location>
        <begin position="24"/>
        <end position="37"/>
    </location>
</feature>
<dbReference type="KEGG" id="nau:109237715"/>
<name>A0A314LDK0_NICAT</name>
<evidence type="ECO:0000313" key="3">
    <source>
        <dbReference type="Proteomes" id="UP000187609"/>
    </source>
</evidence>
<comment type="caution">
    <text evidence="2">The sequence shown here is derived from an EMBL/GenBank/DDBJ whole genome shotgun (WGS) entry which is preliminary data.</text>
</comment>
<dbReference type="OrthoDB" id="1306374at2759"/>
<proteinExistence type="predicted"/>
<dbReference type="InterPro" id="IPR040256">
    <property type="entry name" value="At4g02000-like"/>
</dbReference>
<evidence type="ECO:0000313" key="2">
    <source>
        <dbReference type="EMBL" id="OIT39728.1"/>
    </source>
</evidence>
<feature type="compositionally biased region" description="Basic and acidic residues" evidence="1">
    <location>
        <begin position="517"/>
        <end position="533"/>
    </location>
</feature>
<dbReference type="Gramene" id="OIT39728">
    <property type="protein sequence ID" value="OIT39728"/>
    <property type="gene ID" value="A4A49_07921"/>
</dbReference>
<evidence type="ECO:0008006" key="4">
    <source>
        <dbReference type="Google" id="ProtNLM"/>
    </source>
</evidence>
<organism evidence="2 3">
    <name type="scientific">Nicotiana attenuata</name>
    <name type="common">Coyote tobacco</name>
    <dbReference type="NCBI Taxonomy" id="49451"/>
    <lineage>
        <taxon>Eukaryota</taxon>
        <taxon>Viridiplantae</taxon>
        <taxon>Streptophyta</taxon>
        <taxon>Embryophyta</taxon>
        <taxon>Tracheophyta</taxon>
        <taxon>Spermatophyta</taxon>
        <taxon>Magnoliopsida</taxon>
        <taxon>eudicotyledons</taxon>
        <taxon>Gunneridae</taxon>
        <taxon>Pentapetalae</taxon>
        <taxon>asterids</taxon>
        <taxon>lamiids</taxon>
        <taxon>Solanales</taxon>
        <taxon>Solanaceae</taxon>
        <taxon>Nicotianoideae</taxon>
        <taxon>Nicotianeae</taxon>
        <taxon>Nicotiana</taxon>
    </lineage>
</organism>
<feature type="compositionally biased region" description="Basic and acidic residues" evidence="1">
    <location>
        <begin position="329"/>
        <end position="343"/>
    </location>
</feature>
<protein>
    <recommendedName>
        <fullName evidence="4">DUF4283 domain-containing protein</fullName>
    </recommendedName>
</protein>
<dbReference type="AlphaFoldDB" id="A0A314LDK0"/>
<dbReference type="Proteomes" id="UP000187609">
    <property type="component" value="Unassembled WGS sequence"/>
</dbReference>
<feature type="compositionally biased region" description="Basic and acidic residues" evidence="1">
    <location>
        <begin position="431"/>
        <end position="443"/>
    </location>
</feature>
<gene>
    <name evidence="2" type="ORF">A4A49_07921</name>
</gene>